<sequence>MLSSSSQSNLFNQPIICPLPRRTTLSSNQSIVNKSSHHHSLSSPTSARPSIVHHSEANAIFIQPHSNLAPDDFKFSLTTPQSSQDDDVLSEFLSLFAPASPTLISILPSQTRQFSSSSSKSSISLIPNLSFINQINPTSPHSKTPQKSSDSFDLNSPNTSHHLPIISSHLGGCITSSPISRCHNPLPRHGELDEFANRLIEPFNELSINFETSNQSSSEATNVDFPAQKLFSDKDANNLKNNHVHTKKIENLHDLNDFQLAGLDLNV</sequence>
<dbReference type="EMBL" id="AVOT02016642">
    <property type="protein sequence ID" value="MBW0502076.1"/>
    <property type="molecule type" value="Genomic_DNA"/>
</dbReference>
<reference evidence="2" key="1">
    <citation type="submission" date="2021-03" db="EMBL/GenBank/DDBJ databases">
        <title>Draft genome sequence of rust myrtle Austropuccinia psidii MF-1, a brazilian biotype.</title>
        <authorList>
            <person name="Quecine M.C."/>
            <person name="Pachon D.M.R."/>
            <person name="Bonatelli M.L."/>
            <person name="Correr F.H."/>
            <person name="Franceschini L.M."/>
            <person name="Leite T.F."/>
            <person name="Margarido G.R.A."/>
            <person name="Almeida C.A."/>
            <person name="Ferrarezi J.A."/>
            <person name="Labate C.A."/>
        </authorList>
    </citation>
    <scope>NUCLEOTIDE SEQUENCE</scope>
    <source>
        <strain evidence="2">MF-1</strain>
    </source>
</reference>
<accession>A0A9Q3HEJ4</accession>
<evidence type="ECO:0000313" key="2">
    <source>
        <dbReference type="EMBL" id="MBW0502076.1"/>
    </source>
</evidence>
<feature type="region of interest" description="Disordered" evidence="1">
    <location>
        <begin position="134"/>
        <end position="158"/>
    </location>
</feature>
<organism evidence="2 3">
    <name type="scientific">Austropuccinia psidii MF-1</name>
    <dbReference type="NCBI Taxonomy" id="1389203"/>
    <lineage>
        <taxon>Eukaryota</taxon>
        <taxon>Fungi</taxon>
        <taxon>Dikarya</taxon>
        <taxon>Basidiomycota</taxon>
        <taxon>Pucciniomycotina</taxon>
        <taxon>Pucciniomycetes</taxon>
        <taxon>Pucciniales</taxon>
        <taxon>Sphaerophragmiaceae</taxon>
        <taxon>Austropuccinia</taxon>
    </lineage>
</organism>
<comment type="caution">
    <text evidence="2">The sequence shown here is derived from an EMBL/GenBank/DDBJ whole genome shotgun (WGS) entry which is preliminary data.</text>
</comment>
<evidence type="ECO:0000256" key="1">
    <source>
        <dbReference type="SAM" id="MobiDB-lite"/>
    </source>
</evidence>
<feature type="region of interest" description="Disordered" evidence="1">
    <location>
        <begin position="27"/>
        <end position="49"/>
    </location>
</feature>
<keyword evidence="3" id="KW-1185">Reference proteome</keyword>
<evidence type="ECO:0000313" key="3">
    <source>
        <dbReference type="Proteomes" id="UP000765509"/>
    </source>
</evidence>
<dbReference type="AlphaFoldDB" id="A0A9Q3HEJ4"/>
<name>A0A9Q3HEJ4_9BASI</name>
<dbReference type="OrthoDB" id="2505058at2759"/>
<proteinExistence type="predicted"/>
<gene>
    <name evidence="2" type="ORF">O181_041791</name>
</gene>
<dbReference type="Proteomes" id="UP000765509">
    <property type="component" value="Unassembled WGS sequence"/>
</dbReference>
<protein>
    <submittedName>
        <fullName evidence="2">Uncharacterized protein</fullName>
    </submittedName>
</protein>